<evidence type="ECO:0000256" key="4">
    <source>
        <dbReference type="ARBA" id="ARBA00023159"/>
    </source>
</evidence>
<organism evidence="7 8">
    <name type="scientific">Moritella yayanosii</name>
    <dbReference type="NCBI Taxonomy" id="69539"/>
    <lineage>
        <taxon>Bacteria</taxon>
        <taxon>Pseudomonadati</taxon>
        <taxon>Pseudomonadota</taxon>
        <taxon>Gammaproteobacteria</taxon>
        <taxon>Alteromonadales</taxon>
        <taxon>Moritellaceae</taxon>
        <taxon>Moritella</taxon>
    </lineage>
</organism>
<evidence type="ECO:0000256" key="2">
    <source>
        <dbReference type="ARBA" id="ARBA00023015"/>
    </source>
</evidence>
<evidence type="ECO:0000313" key="8">
    <source>
        <dbReference type="Proteomes" id="UP000250163"/>
    </source>
</evidence>
<proteinExistence type="inferred from homology"/>
<protein>
    <submittedName>
        <fullName evidence="7">DNA-binding transcriptional dual regulator</fullName>
    </submittedName>
</protein>
<dbReference type="PANTHER" id="PTHR30346">
    <property type="entry name" value="TRANSCRIPTIONAL DUAL REGULATOR HCAR-RELATED"/>
    <property type="match status" value="1"/>
</dbReference>
<dbReference type="PROSITE" id="PS50931">
    <property type="entry name" value="HTH_LYSR"/>
    <property type="match status" value="1"/>
</dbReference>
<sequence>MNLRDLEYLVALQELKHFRKAAEKCFVSQPTLSGQIRKLEDELDVILIERTSRKVLFTPAGDQIADQARTVLLESKAIKEIAKSYASPTAGAIHIGLIPTVAPYLLPLIVPSMKKQFPDLDMFLYENQTHELLKQLDEGELDCLLLAYLPSMGKYGNIELYKEPLELIIPSSHRFKGRDRVALSELRGEKVLMLEDGHCLRDQAMDYCFTAGAEEDQSFKATSLETLRHMIAAEAGITLLPHLAIPRSRFTEGVEYIKFVDPEPTRKIVLLYRKGSVRRPCFNDIAQMISKQVTATIV</sequence>
<dbReference type="GO" id="GO:0003677">
    <property type="term" value="F:DNA binding"/>
    <property type="evidence" value="ECO:0007669"/>
    <property type="project" value="UniProtKB-KW"/>
</dbReference>
<dbReference type="SUPFAM" id="SSF46785">
    <property type="entry name" value="Winged helix' DNA-binding domain"/>
    <property type="match status" value="1"/>
</dbReference>
<feature type="domain" description="HTH lysR-type" evidence="6">
    <location>
        <begin position="1"/>
        <end position="58"/>
    </location>
</feature>
<evidence type="ECO:0000256" key="1">
    <source>
        <dbReference type="ARBA" id="ARBA00009437"/>
    </source>
</evidence>
<keyword evidence="5" id="KW-0804">Transcription</keyword>
<dbReference type="InterPro" id="IPR005119">
    <property type="entry name" value="LysR_subst-bd"/>
</dbReference>
<evidence type="ECO:0000313" key="7">
    <source>
        <dbReference type="EMBL" id="SQD79812.1"/>
    </source>
</evidence>
<dbReference type="InterPro" id="IPR036390">
    <property type="entry name" value="WH_DNA-bd_sf"/>
</dbReference>
<comment type="similarity">
    <text evidence="1">Belongs to the LysR transcriptional regulatory family.</text>
</comment>
<dbReference type="KEGG" id="mya:MORIYA_3357"/>
<evidence type="ECO:0000259" key="6">
    <source>
        <dbReference type="PROSITE" id="PS50931"/>
    </source>
</evidence>
<dbReference type="Proteomes" id="UP000250163">
    <property type="component" value="Chromosome MORIYA"/>
</dbReference>
<dbReference type="SUPFAM" id="SSF53850">
    <property type="entry name" value="Periplasmic binding protein-like II"/>
    <property type="match status" value="1"/>
</dbReference>
<keyword evidence="8" id="KW-1185">Reference proteome</keyword>
<dbReference type="InterPro" id="IPR036388">
    <property type="entry name" value="WH-like_DNA-bd_sf"/>
</dbReference>
<dbReference type="FunFam" id="1.10.10.10:FF:000001">
    <property type="entry name" value="LysR family transcriptional regulator"/>
    <property type="match status" value="1"/>
</dbReference>
<dbReference type="CDD" id="cd08411">
    <property type="entry name" value="PBP2_OxyR"/>
    <property type="match status" value="1"/>
</dbReference>
<dbReference type="EMBL" id="LS483250">
    <property type="protein sequence ID" value="SQD79812.1"/>
    <property type="molecule type" value="Genomic_DNA"/>
</dbReference>
<keyword evidence="4" id="KW-0010">Activator</keyword>
<dbReference type="Gene3D" id="1.10.10.10">
    <property type="entry name" value="Winged helix-like DNA-binding domain superfamily/Winged helix DNA-binding domain"/>
    <property type="match status" value="1"/>
</dbReference>
<dbReference type="Pfam" id="PF00126">
    <property type="entry name" value="HTH_1"/>
    <property type="match status" value="1"/>
</dbReference>
<reference evidence="8" key="1">
    <citation type="submission" date="2018-05" db="EMBL/GenBank/DDBJ databases">
        <authorList>
            <person name="Cea G.-C."/>
            <person name="William W."/>
        </authorList>
    </citation>
    <scope>NUCLEOTIDE SEQUENCE [LARGE SCALE GENOMIC DNA]</scope>
    <source>
        <strain evidence="8">DB21MT 5</strain>
    </source>
</reference>
<accession>A0A330LTU9</accession>
<keyword evidence="2" id="KW-0805">Transcription regulation</keyword>
<name>A0A330LTU9_9GAMM</name>
<dbReference type="OrthoDB" id="9775392at2"/>
<dbReference type="FunFam" id="3.40.190.10:FF:000027">
    <property type="entry name" value="DNA-binding transcriptional regulator OxyR"/>
    <property type="match status" value="1"/>
</dbReference>
<evidence type="ECO:0000256" key="3">
    <source>
        <dbReference type="ARBA" id="ARBA00023125"/>
    </source>
</evidence>
<gene>
    <name evidence="7" type="primary">oxyR</name>
    <name evidence="7" type="ORF">MORIYA_3357</name>
</gene>
<dbReference type="InterPro" id="IPR000847">
    <property type="entry name" value="LysR_HTH_N"/>
</dbReference>
<keyword evidence="3 7" id="KW-0238">DNA-binding</keyword>
<dbReference type="PRINTS" id="PR00039">
    <property type="entry name" value="HTHLYSR"/>
</dbReference>
<dbReference type="GO" id="GO:0003700">
    <property type="term" value="F:DNA-binding transcription factor activity"/>
    <property type="evidence" value="ECO:0007669"/>
    <property type="project" value="InterPro"/>
</dbReference>
<dbReference type="GO" id="GO:0032993">
    <property type="term" value="C:protein-DNA complex"/>
    <property type="evidence" value="ECO:0007669"/>
    <property type="project" value="TreeGrafter"/>
</dbReference>
<dbReference type="Gene3D" id="3.40.190.10">
    <property type="entry name" value="Periplasmic binding protein-like II"/>
    <property type="match status" value="2"/>
</dbReference>
<dbReference type="PANTHER" id="PTHR30346:SF26">
    <property type="entry name" value="HYDROGEN PEROXIDE-INDUCIBLE GENES ACTIVATOR"/>
    <property type="match status" value="1"/>
</dbReference>
<dbReference type="AlphaFoldDB" id="A0A330LTU9"/>
<dbReference type="NCBIfam" id="NF008361">
    <property type="entry name" value="PRK11151.1"/>
    <property type="match status" value="1"/>
</dbReference>
<dbReference type="Pfam" id="PF03466">
    <property type="entry name" value="LysR_substrate"/>
    <property type="match status" value="1"/>
</dbReference>
<dbReference type="RefSeq" id="WP_112716728.1">
    <property type="nucleotide sequence ID" value="NZ_LS483250.1"/>
</dbReference>
<evidence type="ECO:0000256" key="5">
    <source>
        <dbReference type="ARBA" id="ARBA00023163"/>
    </source>
</evidence>